<dbReference type="EMBL" id="JBBPFD010000056">
    <property type="protein sequence ID" value="KAK7880737.1"/>
    <property type="molecule type" value="Genomic_DNA"/>
</dbReference>
<dbReference type="AlphaFoldDB" id="A0AAW0MNG4"/>
<evidence type="ECO:0000313" key="2">
    <source>
        <dbReference type="EMBL" id="KAK7880737.1"/>
    </source>
</evidence>
<sequence length="127" mass="14138">MESPAGKLGAYFGLTSGFGWASGRVAARRFGVLCARSDPRVSEMSLGLPARGTKLAVPLQNDRVPERSRPRPSPGALETKTKTKSWNAGVRDEAKSWNARVRDETKTFKKRSRDRSRGQDRSRVLRH</sequence>
<organism evidence="2 3">
    <name type="scientific">Mugilogobius chulae</name>
    <name type="common">yellowstripe goby</name>
    <dbReference type="NCBI Taxonomy" id="88201"/>
    <lineage>
        <taxon>Eukaryota</taxon>
        <taxon>Metazoa</taxon>
        <taxon>Chordata</taxon>
        <taxon>Craniata</taxon>
        <taxon>Vertebrata</taxon>
        <taxon>Euteleostomi</taxon>
        <taxon>Actinopterygii</taxon>
        <taxon>Neopterygii</taxon>
        <taxon>Teleostei</taxon>
        <taxon>Neoteleostei</taxon>
        <taxon>Acanthomorphata</taxon>
        <taxon>Gobiaria</taxon>
        <taxon>Gobiiformes</taxon>
        <taxon>Gobioidei</taxon>
        <taxon>Gobiidae</taxon>
        <taxon>Gobionellinae</taxon>
        <taxon>Mugilogobius</taxon>
    </lineage>
</organism>
<evidence type="ECO:0000256" key="1">
    <source>
        <dbReference type="SAM" id="MobiDB-lite"/>
    </source>
</evidence>
<proteinExistence type="predicted"/>
<feature type="region of interest" description="Disordered" evidence="1">
    <location>
        <begin position="59"/>
        <end position="127"/>
    </location>
</feature>
<accession>A0AAW0MNG4</accession>
<gene>
    <name evidence="2" type="ORF">WMY93_032651</name>
</gene>
<dbReference type="Proteomes" id="UP001460270">
    <property type="component" value="Unassembled WGS sequence"/>
</dbReference>
<reference evidence="3" key="1">
    <citation type="submission" date="2024-04" db="EMBL/GenBank/DDBJ databases">
        <title>Salinicola lusitanus LLJ914,a marine bacterium isolated from the Okinawa Trough.</title>
        <authorList>
            <person name="Li J."/>
        </authorList>
    </citation>
    <scope>NUCLEOTIDE SEQUENCE [LARGE SCALE GENOMIC DNA]</scope>
</reference>
<comment type="caution">
    <text evidence="2">The sequence shown here is derived from an EMBL/GenBank/DDBJ whole genome shotgun (WGS) entry which is preliminary data.</text>
</comment>
<name>A0AAW0MNG4_9GOBI</name>
<feature type="compositionally biased region" description="Basic and acidic residues" evidence="1">
    <location>
        <begin position="90"/>
        <end position="107"/>
    </location>
</feature>
<evidence type="ECO:0000313" key="3">
    <source>
        <dbReference type="Proteomes" id="UP001460270"/>
    </source>
</evidence>
<feature type="compositionally biased region" description="Basic and acidic residues" evidence="1">
    <location>
        <begin position="115"/>
        <end position="127"/>
    </location>
</feature>
<keyword evidence="3" id="KW-1185">Reference proteome</keyword>
<protein>
    <submittedName>
        <fullName evidence="2">Uncharacterized protein</fullName>
    </submittedName>
</protein>